<comment type="caution">
    <text evidence="4">The sequence shown here is derived from an EMBL/GenBank/DDBJ whole genome shotgun (WGS) entry which is preliminary data.</text>
</comment>
<proteinExistence type="predicted"/>
<feature type="region of interest" description="Disordered" evidence="1">
    <location>
        <begin position="186"/>
        <end position="216"/>
    </location>
</feature>
<dbReference type="AlphaFoldDB" id="A0A5C8ZDC7"/>
<dbReference type="InterPro" id="IPR029447">
    <property type="entry name" value="DUF4439"/>
</dbReference>
<evidence type="ECO:0000256" key="2">
    <source>
        <dbReference type="SAM" id="SignalP"/>
    </source>
</evidence>
<dbReference type="PROSITE" id="PS51318">
    <property type="entry name" value="TAT"/>
    <property type="match status" value="1"/>
</dbReference>
<dbReference type="Pfam" id="PF14530">
    <property type="entry name" value="DUF4439"/>
    <property type="match status" value="1"/>
</dbReference>
<sequence length="359" mass="34372">MPTSPSRRAVLAALSASAAAALAGCSTPWGRLRVQPLGGDPPPTTPPPGPDELAVRAAAAAVSAVLAQVGGLDEALAGPLRSALGEQLTALGEPAPSTSPATGAPTSTSTSTSTSSPPGSAPPSTGASSPGAGRGVQQVSQLLAAAATTASSDLADVAGGTARLLACAAAGLDVAGSWVLSATGADPEGAAAPSSSSSPAAGPISPSAGTSPTPAAASGEQSALVAALAVEEAAQYGYGVLAVRLSGAQRDAAVSALGVHTDLVEQLRDDLLALGAAPPAPQPAWALPSPVADAAGALALAQQLEGSSAAAWADVVAAAVRARRDAAADQLRLAAQRWHSWRTAAGTPGLVALPGLSGR</sequence>
<dbReference type="InterPro" id="IPR006311">
    <property type="entry name" value="TAT_signal"/>
</dbReference>
<feature type="chain" id="PRO_5039663598" evidence="2">
    <location>
        <begin position="24"/>
        <end position="359"/>
    </location>
</feature>
<name>A0A5C8ZDC7_9ACTN</name>
<dbReference type="SUPFAM" id="SSF47240">
    <property type="entry name" value="Ferritin-like"/>
    <property type="match status" value="1"/>
</dbReference>
<feature type="domain" description="DUF4439" evidence="3">
    <location>
        <begin position="223"/>
        <end position="356"/>
    </location>
</feature>
<dbReference type="Gene3D" id="1.20.1260.10">
    <property type="match status" value="1"/>
</dbReference>
<feature type="region of interest" description="Disordered" evidence="1">
    <location>
        <begin position="33"/>
        <end position="52"/>
    </location>
</feature>
<evidence type="ECO:0000313" key="4">
    <source>
        <dbReference type="EMBL" id="TXR55817.1"/>
    </source>
</evidence>
<dbReference type="InterPro" id="IPR009078">
    <property type="entry name" value="Ferritin-like_SF"/>
</dbReference>
<dbReference type="PROSITE" id="PS51257">
    <property type="entry name" value="PROKAR_LIPOPROTEIN"/>
    <property type="match status" value="1"/>
</dbReference>
<feature type="signal peptide" evidence="2">
    <location>
        <begin position="1"/>
        <end position="23"/>
    </location>
</feature>
<gene>
    <name evidence="4" type="ORF">FMM08_13470</name>
</gene>
<dbReference type="Proteomes" id="UP000321234">
    <property type="component" value="Unassembled WGS sequence"/>
</dbReference>
<evidence type="ECO:0000259" key="3">
    <source>
        <dbReference type="Pfam" id="PF14530"/>
    </source>
</evidence>
<accession>A0A5C8ZDC7</accession>
<dbReference type="InterPro" id="IPR012347">
    <property type="entry name" value="Ferritin-like"/>
</dbReference>
<organism evidence="4 5">
    <name type="scientific">Quadrisphaera setariae</name>
    <dbReference type="NCBI Taxonomy" id="2593304"/>
    <lineage>
        <taxon>Bacteria</taxon>
        <taxon>Bacillati</taxon>
        <taxon>Actinomycetota</taxon>
        <taxon>Actinomycetes</taxon>
        <taxon>Kineosporiales</taxon>
        <taxon>Kineosporiaceae</taxon>
        <taxon>Quadrisphaera</taxon>
    </lineage>
</organism>
<reference evidence="4 5" key="1">
    <citation type="submission" date="2019-07" db="EMBL/GenBank/DDBJ databases">
        <title>Quadrisphaera sp. strain DD2A genome sequencing and assembly.</title>
        <authorList>
            <person name="Kim I."/>
        </authorList>
    </citation>
    <scope>NUCLEOTIDE SEQUENCE [LARGE SCALE GENOMIC DNA]</scope>
    <source>
        <strain evidence="4 5">DD2A</strain>
    </source>
</reference>
<feature type="compositionally biased region" description="Low complexity" evidence="1">
    <location>
        <begin position="94"/>
        <end position="135"/>
    </location>
</feature>
<protein>
    <submittedName>
        <fullName evidence="4">DUF4439 domain-containing protein</fullName>
    </submittedName>
</protein>
<dbReference type="OrthoDB" id="9983950at2"/>
<feature type="compositionally biased region" description="Pro residues" evidence="1">
    <location>
        <begin position="39"/>
        <end position="50"/>
    </location>
</feature>
<keyword evidence="5" id="KW-1185">Reference proteome</keyword>
<feature type="region of interest" description="Disordered" evidence="1">
    <location>
        <begin position="90"/>
        <end position="135"/>
    </location>
</feature>
<keyword evidence="2" id="KW-0732">Signal</keyword>
<evidence type="ECO:0000313" key="5">
    <source>
        <dbReference type="Proteomes" id="UP000321234"/>
    </source>
</evidence>
<dbReference type="RefSeq" id="WP_147926873.1">
    <property type="nucleotide sequence ID" value="NZ_VKAC01000007.1"/>
</dbReference>
<dbReference type="EMBL" id="VKAC01000007">
    <property type="protein sequence ID" value="TXR55817.1"/>
    <property type="molecule type" value="Genomic_DNA"/>
</dbReference>
<evidence type="ECO:0000256" key="1">
    <source>
        <dbReference type="SAM" id="MobiDB-lite"/>
    </source>
</evidence>
<feature type="compositionally biased region" description="Low complexity" evidence="1">
    <location>
        <begin position="189"/>
        <end position="216"/>
    </location>
</feature>